<reference evidence="10" key="1">
    <citation type="journal article" date="2022" name="G3 (Bethesda)">
        <title>High quality genome of the basidiomycete yeast Dioszegia hungarica PDD-24b-2 isolated from cloud water.</title>
        <authorList>
            <person name="Jarrige D."/>
            <person name="Haridas S."/>
            <person name="Bleykasten-Grosshans C."/>
            <person name="Joly M."/>
            <person name="Nadalig T."/>
            <person name="Sancelme M."/>
            <person name="Vuilleumier S."/>
            <person name="Grigoriev I.V."/>
            <person name="Amato P."/>
            <person name="Bringel F."/>
        </authorList>
    </citation>
    <scope>NUCLEOTIDE SEQUENCE</scope>
    <source>
        <strain evidence="10">PDD-24b-2</strain>
    </source>
</reference>
<dbReference type="InterPro" id="IPR017441">
    <property type="entry name" value="Protein_kinase_ATP_BS"/>
</dbReference>
<feature type="binding site" evidence="7">
    <location>
        <position position="192"/>
    </location>
    <ligand>
        <name>ATP</name>
        <dbReference type="ChEBI" id="CHEBI:30616"/>
    </ligand>
</feature>
<accession>A0AA38HA36</accession>
<dbReference type="InterPro" id="IPR011009">
    <property type="entry name" value="Kinase-like_dom_sf"/>
</dbReference>
<dbReference type="InterPro" id="IPR000719">
    <property type="entry name" value="Prot_kinase_dom"/>
</dbReference>
<keyword evidence="2" id="KW-0808">Transferase</keyword>
<dbReference type="Gene3D" id="1.10.510.10">
    <property type="entry name" value="Transferase(Phosphotransferase) domain 1"/>
    <property type="match status" value="1"/>
</dbReference>
<protein>
    <submittedName>
        <fullName evidence="10">Kinase-like domain-containing protein</fullName>
    </submittedName>
</protein>
<dbReference type="PANTHER" id="PTHR47448">
    <property type="entry name" value="DUAL SPECIFICITY MITOGEN-ACTIVATED PROTEIN KINASE KINASE DSOR1-LIKE PROTEIN"/>
    <property type="match status" value="1"/>
</dbReference>
<dbReference type="PROSITE" id="PS50011">
    <property type="entry name" value="PROTEIN_KINASE_DOM"/>
    <property type="match status" value="1"/>
</dbReference>
<dbReference type="RefSeq" id="XP_052945023.1">
    <property type="nucleotide sequence ID" value="XM_053092683.1"/>
</dbReference>
<evidence type="ECO:0000256" key="6">
    <source>
        <dbReference type="ARBA" id="ARBA00038035"/>
    </source>
</evidence>
<dbReference type="SUPFAM" id="SSF56112">
    <property type="entry name" value="Protein kinase-like (PK-like)"/>
    <property type="match status" value="1"/>
</dbReference>
<evidence type="ECO:0000256" key="7">
    <source>
        <dbReference type="PROSITE-ProRule" id="PRU10141"/>
    </source>
</evidence>
<dbReference type="GO" id="GO:0004674">
    <property type="term" value="F:protein serine/threonine kinase activity"/>
    <property type="evidence" value="ECO:0007669"/>
    <property type="project" value="UniProtKB-KW"/>
</dbReference>
<feature type="domain" description="Protein kinase" evidence="9">
    <location>
        <begin position="163"/>
        <end position="476"/>
    </location>
</feature>
<name>A0AA38HA36_9TREE</name>
<comment type="similarity">
    <text evidence="6">Belongs to the protein kinase superfamily. STE Ser/Thr protein kinase family. MAP kinase kinase subfamily.</text>
</comment>
<evidence type="ECO:0000256" key="8">
    <source>
        <dbReference type="SAM" id="MobiDB-lite"/>
    </source>
</evidence>
<dbReference type="AlphaFoldDB" id="A0AA38HA36"/>
<feature type="compositionally biased region" description="Acidic residues" evidence="8">
    <location>
        <begin position="363"/>
        <end position="377"/>
    </location>
</feature>
<organism evidence="10 11">
    <name type="scientific">Dioszegia hungarica</name>
    <dbReference type="NCBI Taxonomy" id="4972"/>
    <lineage>
        <taxon>Eukaryota</taxon>
        <taxon>Fungi</taxon>
        <taxon>Dikarya</taxon>
        <taxon>Basidiomycota</taxon>
        <taxon>Agaricomycotina</taxon>
        <taxon>Tremellomycetes</taxon>
        <taxon>Tremellales</taxon>
        <taxon>Bulleribasidiaceae</taxon>
        <taxon>Dioszegia</taxon>
    </lineage>
</organism>
<dbReference type="EMBL" id="JAKWFO010000005">
    <property type="protein sequence ID" value="KAI9635246.1"/>
    <property type="molecule type" value="Genomic_DNA"/>
</dbReference>
<keyword evidence="1" id="KW-0723">Serine/threonine-protein kinase</keyword>
<dbReference type="PROSITE" id="PS00107">
    <property type="entry name" value="PROTEIN_KINASE_ATP"/>
    <property type="match status" value="1"/>
</dbReference>
<keyword evidence="4 10" id="KW-0418">Kinase</keyword>
<dbReference type="Proteomes" id="UP001164286">
    <property type="component" value="Unassembled WGS sequence"/>
</dbReference>
<comment type="caution">
    <text evidence="10">The sequence shown here is derived from an EMBL/GenBank/DDBJ whole genome shotgun (WGS) entry which is preliminary data.</text>
</comment>
<feature type="region of interest" description="Disordered" evidence="8">
    <location>
        <begin position="1"/>
        <end position="154"/>
    </location>
</feature>
<sequence>MPGLPLLSKPSPSSGSSSIPASSSASSITSQPFGSKSLQRKRPVGLSIAPSIEASRAPPALPLSGSTKDGPSGLSEAEKLRQDIARLQLSSSQSGGDRSPDSGPNSPSTSSPTGQPLTPTTLSHSDSSSSAKVVDKARKKKDGTKKKGKTDKDGLDLVKDEDLEILADLGAGNGGSVTKVWNKKRGCIMARKLILVDAKPSVRKQILRELQIMNDCNSPYIVGYYGCFLVEVHVGVVMEAMDAGSLDDICRKNGAIPINVVGKVAEAVLRGLMYLYDVHRIIHRDIKPSNILANTKGEIKICDFGVSGELINSIANTFVGTSTYMSPERIQGAPYTIKSDVWSLGISLIELATGRFPFQDSNEATDSEGEDSDEEEQTHDPDPTLPVSFRRPQLPEKSNTTPKAKKSKKAGVSLGGGGHTMSILDLLQHIVNEPAPRLVSRKRKFPEEAQLFVEGCLDKDPAKRSSPQELLASEWITGSTMTPADLQEWAKSLAGSTET</sequence>
<proteinExistence type="inferred from homology"/>
<dbReference type="Gene3D" id="3.30.200.20">
    <property type="entry name" value="Phosphorylase Kinase, domain 1"/>
    <property type="match status" value="1"/>
</dbReference>
<dbReference type="GeneID" id="77731888"/>
<dbReference type="InterPro" id="IPR050915">
    <property type="entry name" value="MAP_kinase_kinase"/>
</dbReference>
<keyword evidence="11" id="KW-1185">Reference proteome</keyword>
<feature type="region of interest" description="Disordered" evidence="8">
    <location>
        <begin position="359"/>
        <end position="416"/>
    </location>
</feature>
<evidence type="ECO:0000256" key="2">
    <source>
        <dbReference type="ARBA" id="ARBA00022679"/>
    </source>
</evidence>
<evidence type="ECO:0000256" key="1">
    <source>
        <dbReference type="ARBA" id="ARBA00022527"/>
    </source>
</evidence>
<dbReference type="PANTHER" id="PTHR47448:SF1">
    <property type="entry name" value="SERINE_THREONINE-PROTEIN KINASE STE7 HOMOLOG"/>
    <property type="match status" value="1"/>
</dbReference>
<evidence type="ECO:0000259" key="9">
    <source>
        <dbReference type="PROSITE" id="PS50011"/>
    </source>
</evidence>
<evidence type="ECO:0000256" key="4">
    <source>
        <dbReference type="ARBA" id="ARBA00022777"/>
    </source>
</evidence>
<evidence type="ECO:0000256" key="5">
    <source>
        <dbReference type="ARBA" id="ARBA00022840"/>
    </source>
</evidence>
<gene>
    <name evidence="10" type="ORF">MKK02DRAFT_43926</name>
</gene>
<evidence type="ECO:0000256" key="3">
    <source>
        <dbReference type="ARBA" id="ARBA00022741"/>
    </source>
</evidence>
<feature type="compositionally biased region" description="Low complexity" evidence="8">
    <location>
        <begin position="1"/>
        <end position="28"/>
    </location>
</feature>
<dbReference type="GO" id="GO:0007165">
    <property type="term" value="P:signal transduction"/>
    <property type="evidence" value="ECO:0007669"/>
    <property type="project" value="UniProtKB-ARBA"/>
</dbReference>
<keyword evidence="3 7" id="KW-0547">Nucleotide-binding</keyword>
<feature type="compositionally biased region" description="Basic residues" evidence="8">
    <location>
        <begin position="137"/>
        <end position="149"/>
    </location>
</feature>
<dbReference type="GO" id="GO:0005524">
    <property type="term" value="F:ATP binding"/>
    <property type="evidence" value="ECO:0007669"/>
    <property type="project" value="UniProtKB-UniRule"/>
</dbReference>
<dbReference type="SMART" id="SM00220">
    <property type="entry name" value="S_TKc"/>
    <property type="match status" value="1"/>
</dbReference>
<dbReference type="GO" id="GO:0004712">
    <property type="term" value="F:protein serine/threonine/tyrosine kinase activity"/>
    <property type="evidence" value="ECO:0007669"/>
    <property type="project" value="UniProtKB-ARBA"/>
</dbReference>
<evidence type="ECO:0000313" key="11">
    <source>
        <dbReference type="Proteomes" id="UP001164286"/>
    </source>
</evidence>
<evidence type="ECO:0000313" key="10">
    <source>
        <dbReference type="EMBL" id="KAI9635246.1"/>
    </source>
</evidence>
<dbReference type="Pfam" id="PF00069">
    <property type="entry name" value="Pkinase"/>
    <property type="match status" value="1"/>
</dbReference>
<feature type="compositionally biased region" description="Low complexity" evidence="8">
    <location>
        <begin position="101"/>
        <end position="132"/>
    </location>
</feature>
<keyword evidence="5 7" id="KW-0067">ATP-binding</keyword>